<dbReference type="CDD" id="cd01887">
    <property type="entry name" value="IF2_eIF5B"/>
    <property type="match status" value="1"/>
</dbReference>
<protein>
    <recommendedName>
        <fullName evidence="2 9">Translation initiation factor IF-2</fullName>
    </recommendedName>
</protein>
<evidence type="ECO:0000256" key="1">
    <source>
        <dbReference type="ARBA" id="ARBA00007733"/>
    </source>
</evidence>
<dbReference type="Proteomes" id="UP000593719">
    <property type="component" value="Chromosome"/>
</dbReference>
<dbReference type="NCBIfam" id="TIGR00487">
    <property type="entry name" value="IF-2"/>
    <property type="match status" value="1"/>
</dbReference>
<dbReference type="SUPFAM" id="SSF52540">
    <property type="entry name" value="P-loop containing nucleoside triphosphate hydrolases"/>
    <property type="match status" value="1"/>
</dbReference>
<evidence type="ECO:0000256" key="10">
    <source>
        <dbReference type="RuleBase" id="RU000644"/>
    </source>
</evidence>
<feature type="binding site" evidence="9">
    <location>
        <begin position="447"/>
        <end position="451"/>
    </location>
    <ligand>
        <name>GTP</name>
        <dbReference type="ChEBI" id="CHEBI:37565"/>
    </ligand>
</feature>
<dbReference type="AlphaFoldDB" id="A0A7M1B056"/>
<dbReference type="SUPFAM" id="SSF50447">
    <property type="entry name" value="Translation proteins"/>
    <property type="match status" value="2"/>
</dbReference>
<comment type="subcellular location">
    <subcellularLocation>
        <location evidence="9">Cytoplasm</location>
    </subcellularLocation>
</comment>
<dbReference type="InterPro" id="IPR005225">
    <property type="entry name" value="Small_GTP-bd"/>
</dbReference>
<dbReference type="InterPro" id="IPR044145">
    <property type="entry name" value="IF2_II"/>
</dbReference>
<dbReference type="Pfam" id="PF00009">
    <property type="entry name" value="GTP_EFTU"/>
    <property type="match status" value="1"/>
</dbReference>
<dbReference type="PANTHER" id="PTHR43381">
    <property type="entry name" value="TRANSLATION INITIATION FACTOR IF-2-RELATED"/>
    <property type="match status" value="1"/>
</dbReference>
<evidence type="ECO:0000256" key="5">
    <source>
        <dbReference type="ARBA" id="ARBA00022741"/>
    </source>
</evidence>
<dbReference type="GO" id="GO:0003924">
    <property type="term" value="F:GTPase activity"/>
    <property type="evidence" value="ECO:0007669"/>
    <property type="project" value="UniProtKB-UniRule"/>
</dbReference>
<feature type="binding site" evidence="9">
    <location>
        <begin position="401"/>
        <end position="408"/>
    </location>
    <ligand>
        <name>GTP</name>
        <dbReference type="ChEBI" id="CHEBI:37565"/>
    </ligand>
</feature>
<dbReference type="GO" id="GO:0005829">
    <property type="term" value="C:cytosol"/>
    <property type="evidence" value="ECO:0007669"/>
    <property type="project" value="TreeGrafter"/>
</dbReference>
<dbReference type="InterPro" id="IPR027417">
    <property type="entry name" value="P-loop_NTPase"/>
</dbReference>
<dbReference type="InterPro" id="IPR006847">
    <property type="entry name" value="IF2_N"/>
</dbReference>
<keyword evidence="4 9" id="KW-0396">Initiation factor</keyword>
<comment type="similarity">
    <text evidence="1 9 10">Belongs to the TRAFAC class translation factor GTPase superfamily. Classic translation factor GTPase family. IF-2 subfamily.</text>
</comment>
<feature type="compositionally biased region" description="Basic and acidic residues" evidence="11">
    <location>
        <begin position="72"/>
        <end position="86"/>
    </location>
</feature>
<dbReference type="CDD" id="cd03702">
    <property type="entry name" value="IF2_mtIF2_II"/>
    <property type="match status" value="1"/>
</dbReference>
<sequence length="892" mass="97596">MIEKVRVHEIAKELGIASKDVLEKAKKMGLEVKSAQSVVTMEQAESLANYIMNGDDTAEAQKPKVVKKTSKKVNDDTPEETKKDEQESPAVQEEAATEQKSATETPTEVKKEAEVQKEAETEKEPKVESVAEKEKSVEEKTLKKEEAPKKEVKKTTLRVVSPSLRPAIKKSGLKIVKKKKPKVEETYSMPQKQASVSSYGKMSAEALAELQRKKKSTTKQAPTSKKDQGKKLDIFGGSLAEVSMDMDDQVTLLDLNATERAPIAPEEPRKPRAPKPAGRNANKKQAPRGRKVSRDKRKKYAKASHEEEIVTHVEIPEDIRVYEFAEKLKRPMSDIIKVLFDLGMMMTKNDFLGADEIEILSEEFGVEVTIVDPKDEFNYVQETDEEDPNAVERPPIITIMGHVDHGKTSLLDSIRKAKVTEGEAGGITQHIGAYTIEQKGKAITFIDTPGHAAFSSMRQRGTDITDIVIIVVAADDGVKPQTLEVIKIAKDSGVPIIVALNKMDKETANPDLVKGQMAEHGISPVDWGGDVEFVPVSAKTGMGIDDLLENILLTAEVLELKANPDAPAKAAVVESSLEKGRGPVATVIVQNGTLKVGNNVVCGSSYGRVKALVNENGKQIKEVGPSHTAVVVGLNEVPAAGEIMMAMNSDKEAKEYAHKRYEYERNKELSKSTKSTLEDMTSMIAEGKLKSLKVVLKTDVHGSLEAIRSSLTELRNDEVKIDVISSGVGGITESDVELVSNSENCVLLGFNVRPTGSVKALAKQRNVDIRTYSIIYQLLDDMTGMLTGMMAPKFTEENTGQAEVKDVFKSPKGMVAGCLVVDGKLIRGGLVRVIREGVVAYEGELVSLKRFKDDVEEIGNGYECGVIISNYDDVKVGDVIETFKKVEQKVSL</sequence>
<dbReference type="InterPro" id="IPR023115">
    <property type="entry name" value="TIF_IF2_dom3"/>
</dbReference>
<evidence type="ECO:0000313" key="13">
    <source>
        <dbReference type="EMBL" id="QOP43137.1"/>
    </source>
</evidence>
<dbReference type="InterPro" id="IPR009000">
    <property type="entry name" value="Transl_B-barrel_sf"/>
</dbReference>
<reference evidence="13 14" key="1">
    <citation type="submission" date="2019-06" db="EMBL/GenBank/DDBJ databases">
        <title>Sulfurimonas gotlandica sp. nov., a chemoautotrophic and psychrotolerant epsilonproteobacterium isolated from a pelagic redoxcline, and an emended description of the genus Sulfurimonas.</title>
        <authorList>
            <person name="Wang S."/>
            <person name="Jiang L."/>
            <person name="Shao Z."/>
        </authorList>
    </citation>
    <scope>NUCLEOTIDE SEQUENCE [LARGE SCALE GENOMIC DNA]</scope>
    <source>
        <strain evidence="13 14">S2-6</strain>
    </source>
</reference>
<proteinExistence type="inferred from homology"/>
<feature type="binding site" evidence="9">
    <location>
        <begin position="501"/>
        <end position="504"/>
    </location>
    <ligand>
        <name>GTP</name>
        <dbReference type="ChEBI" id="CHEBI:37565"/>
    </ligand>
</feature>
<evidence type="ECO:0000256" key="2">
    <source>
        <dbReference type="ARBA" id="ARBA00020675"/>
    </source>
</evidence>
<dbReference type="Pfam" id="PF22042">
    <property type="entry name" value="EF-G_D2"/>
    <property type="match status" value="1"/>
</dbReference>
<feature type="region of interest" description="G-domain" evidence="9">
    <location>
        <begin position="395"/>
        <end position="543"/>
    </location>
</feature>
<gene>
    <name evidence="9 13" type="primary">infB</name>
    <name evidence="13" type="ORF">FJR45_03905</name>
</gene>
<dbReference type="PANTHER" id="PTHR43381:SF5">
    <property type="entry name" value="TR-TYPE G DOMAIN-CONTAINING PROTEIN"/>
    <property type="match status" value="1"/>
</dbReference>
<dbReference type="FunFam" id="3.40.50.300:FF:000019">
    <property type="entry name" value="Translation initiation factor IF-2"/>
    <property type="match status" value="1"/>
</dbReference>
<dbReference type="GO" id="GO:0003743">
    <property type="term" value="F:translation initiation factor activity"/>
    <property type="evidence" value="ECO:0007669"/>
    <property type="project" value="UniProtKB-UniRule"/>
</dbReference>
<dbReference type="PROSITE" id="PS01176">
    <property type="entry name" value="IF2"/>
    <property type="match status" value="1"/>
</dbReference>
<organism evidence="13 14">
    <name type="scientific">Sulfurimonas sediminis</name>
    <dbReference type="NCBI Taxonomy" id="2590020"/>
    <lineage>
        <taxon>Bacteria</taxon>
        <taxon>Pseudomonadati</taxon>
        <taxon>Campylobacterota</taxon>
        <taxon>Epsilonproteobacteria</taxon>
        <taxon>Campylobacterales</taxon>
        <taxon>Sulfurimonadaceae</taxon>
        <taxon>Sulfurimonas</taxon>
    </lineage>
</organism>
<accession>A0A7M1B056</accession>
<dbReference type="GO" id="GO:0005525">
    <property type="term" value="F:GTP binding"/>
    <property type="evidence" value="ECO:0007669"/>
    <property type="project" value="UniProtKB-KW"/>
</dbReference>
<dbReference type="SUPFAM" id="SSF52156">
    <property type="entry name" value="Initiation factor IF2/eIF5b, domain 3"/>
    <property type="match status" value="1"/>
</dbReference>
<keyword evidence="7 9" id="KW-0342">GTP-binding</keyword>
<dbReference type="FunFam" id="2.40.30.10:FF:000054">
    <property type="entry name" value="Translation initiation factor IF-2"/>
    <property type="match status" value="1"/>
</dbReference>
<keyword evidence="3 9" id="KW-0963">Cytoplasm</keyword>
<dbReference type="FunFam" id="2.40.30.10:FF:000008">
    <property type="entry name" value="Translation initiation factor IF-2"/>
    <property type="match status" value="1"/>
</dbReference>
<feature type="region of interest" description="Disordered" evidence="11">
    <location>
        <begin position="258"/>
        <end position="303"/>
    </location>
</feature>
<dbReference type="HAMAP" id="MF_00100_B">
    <property type="entry name" value="IF_2_B"/>
    <property type="match status" value="1"/>
</dbReference>
<dbReference type="InterPro" id="IPR000178">
    <property type="entry name" value="TF_IF2_bacterial-like"/>
</dbReference>
<dbReference type="NCBIfam" id="TIGR00231">
    <property type="entry name" value="small_GTP"/>
    <property type="match status" value="1"/>
</dbReference>
<dbReference type="PROSITE" id="PS51722">
    <property type="entry name" value="G_TR_2"/>
    <property type="match status" value="1"/>
</dbReference>
<name>A0A7M1B056_9BACT</name>
<dbReference type="KEGG" id="ssei:FJR45_03905"/>
<dbReference type="EMBL" id="CP041235">
    <property type="protein sequence ID" value="QOP43137.1"/>
    <property type="molecule type" value="Genomic_DNA"/>
</dbReference>
<evidence type="ECO:0000256" key="11">
    <source>
        <dbReference type="SAM" id="MobiDB-lite"/>
    </source>
</evidence>
<evidence type="ECO:0000256" key="9">
    <source>
        <dbReference type="HAMAP-Rule" id="MF_00100"/>
    </source>
</evidence>
<feature type="domain" description="Tr-type G" evidence="12">
    <location>
        <begin position="392"/>
        <end position="561"/>
    </location>
</feature>
<dbReference type="InterPro" id="IPR053905">
    <property type="entry name" value="EF-G-like_DII"/>
</dbReference>
<evidence type="ECO:0000256" key="6">
    <source>
        <dbReference type="ARBA" id="ARBA00022917"/>
    </source>
</evidence>
<dbReference type="Gene3D" id="3.40.50.300">
    <property type="entry name" value="P-loop containing nucleotide triphosphate hydrolases"/>
    <property type="match status" value="1"/>
</dbReference>
<dbReference type="Gene3D" id="2.40.30.10">
    <property type="entry name" value="Translation factors"/>
    <property type="match status" value="2"/>
</dbReference>
<dbReference type="CDD" id="cd03692">
    <property type="entry name" value="mtIF2_IVc"/>
    <property type="match status" value="1"/>
</dbReference>
<evidence type="ECO:0000256" key="3">
    <source>
        <dbReference type="ARBA" id="ARBA00022490"/>
    </source>
</evidence>
<keyword evidence="6 9" id="KW-0648">Protein biosynthesis</keyword>
<feature type="region of interest" description="Disordered" evidence="11">
    <location>
        <begin position="179"/>
        <end position="231"/>
    </location>
</feature>
<dbReference type="InterPro" id="IPR015760">
    <property type="entry name" value="TIF_IF2"/>
</dbReference>
<dbReference type="Gene3D" id="1.10.10.2480">
    <property type="match status" value="1"/>
</dbReference>
<keyword evidence="14" id="KW-1185">Reference proteome</keyword>
<dbReference type="RefSeq" id="WP_193151442.1">
    <property type="nucleotide sequence ID" value="NZ_CP041235.1"/>
</dbReference>
<feature type="compositionally biased region" description="Polar residues" evidence="11">
    <location>
        <begin position="188"/>
        <end position="200"/>
    </location>
</feature>
<comment type="function">
    <text evidence="8 9 10">One of the essential components for the initiation of protein synthesis. Protects formylmethionyl-tRNA from spontaneous hydrolysis and promotes its binding to the 30S ribosomal subunits. Also involved in the hydrolysis of GTP during the formation of the 70S ribosomal complex.</text>
</comment>
<evidence type="ECO:0000256" key="7">
    <source>
        <dbReference type="ARBA" id="ARBA00023134"/>
    </source>
</evidence>
<dbReference type="Pfam" id="PF11987">
    <property type="entry name" value="IF-2"/>
    <property type="match status" value="1"/>
</dbReference>
<dbReference type="Gene3D" id="3.40.50.10050">
    <property type="entry name" value="Translation initiation factor IF- 2, domain 3"/>
    <property type="match status" value="1"/>
</dbReference>
<keyword evidence="5 9" id="KW-0547">Nucleotide-binding</keyword>
<evidence type="ECO:0000313" key="14">
    <source>
        <dbReference type="Proteomes" id="UP000593719"/>
    </source>
</evidence>
<evidence type="ECO:0000256" key="8">
    <source>
        <dbReference type="ARBA" id="ARBA00025162"/>
    </source>
</evidence>
<evidence type="ECO:0000259" key="12">
    <source>
        <dbReference type="PROSITE" id="PS51722"/>
    </source>
</evidence>
<dbReference type="Pfam" id="PF04760">
    <property type="entry name" value="IF2_N"/>
    <property type="match status" value="2"/>
</dbReference>
<evidence type="ECO:0000256" key="4">
    <source>
        <dbReference type="ARBA" id="ARBA00022540"/>
    </source>
</evidence>
<feature type="compositionally biased region" description="Basic and acidic residues" evidence="11">
    <location>
        <begin position="107"/>
        <end position="154"/>
    </location>
</feature>
<feature type="region of interest" description="Disordered" evidence="11">
    <location>
        <begin position="55"/>
        <end position="158"/>
    </location>
</feature>
<dbReference type="InterPro" id="IPR000795">
    <property type="entry name" value="T_Tr_GTP-bd_dom"/>
</dbReference>
<dbReference type="InterPro" id="IPR036925">
    <property type="entry name" value="TIF_IF2_dom3_sf"/>
</dbReference>
<dbReference type="FunFam" id="3.40.50.10050:FF:000001">
    <property type="entry name" value="Translation initiation factor IF-2"/>
    <property type="match status" value="1"/>
</dbReference>
<feature type="compositionally biased region" description="Basic residues" evidence="11">
    <location>
        <begin position="281"/>
        <end position="302"/>
    </location>
</feature>